<dbReference type="FunFam" id="3.30.160.60:FF:000624">
    <property type="entry name" value="zinc finger protein 697"/>
    <property type="match status" value="2"/>
</dbReference>
<dbReference type="FunFam" id="3.30.160.60:FF:001573">
    <property type="entry name" value="Zinc finger protein 407"/>
    <property type="match status" value="1"/>
</dbReference>
<feature type="domain" description="C2H2-type" evidence="13">
    <location>
        <begin position="555"/>
        <end position="582"/>
    </location>
</feature>
<dbReference type="GO" id="GO:0003700">
    <property type="term" value="F:DNA-binding transcription factor activity"/>
    <property type="evidence" value="ECO:0007669"/>
    <property type="project" value="TreeGrafter"/>
</dbReference>
<evidence type="ECO:0000256" key="8">
    <source>
        <dbReference type="ARBA" id="ARBA00023125"/>
    </source>
</evidence>
<evidence type="ECO:0000256" key="2">
    <source>
        <dbReference type="ARBA" id="ARBA00006991"/>
    </source>
</evidence>
<keyword evidence="5 11" id="KW-0863">Zinc-finger</keyword>
<dbReference type="PROSITE" id="PS50157">
    <property type="entry name" value="ZINC_FINGER_C2H2_2"/>
    <property type="match status" value="8"/>
</dbReference>
<dbReference type="EMBL" id="BMAT01000427">
    <property type="protein sequence ID" value="GFR66096.1"/>
    <property type="molecule type" value="Genomic_DNA"/>
</dbReference>
<dbReference type="Pfam" id="PF13894">
    <property type="entry name" value="zf-C2H2_4"/>
    <property type="match status" value="1"/>
</dbReference>
<feature type="domain" description="C2H2-type" evidence="13">
    <location>
        <begin position="527"/>
        <end position="554"/>
    </location>
</feature>
<dbReference type="PANTHER" id="PTHR24404:SF114">
    <property type="entry name" value="KLUMPFUSS, ISOFORM B-RELATED"/>
    <property type="match status" value="1"/>
</dbReference>
<keyword evidence="7" id="KW-0805">Transcription regulation</keyword>
<feature type="compositionally biased region" description="Basic and acidic residues" evidence="12">
    <location>
        <begin position="194"/>
        <end position="208"/>
    </location>
</feature>
<gene>
    <name evidence="14" type="ORF">ElyMa_000219200</name>
</gene>
<evidence type="ECO:0000313" key="15">
    <source>
        <dbReference type="Proteomes" id="UP000762676"/>
    </source>
</evidence>
<keyword evidence="3" id="KW-0479">Metal-binding</keyword>
<keyword evidence="6" id="KW-0862">Zinc</keyword>
<dbReference type="InterPro" id="IPR036236">
    <property type="entry name" value="Znf_C2H2_sf"/>
</dbReference>
<feature type="domain" description="C2H2-type" evidence="13">
    <location>
        <begin position="471"/>
        <end position="498"/>
    </location>
</feature>
<organism evidence="14 15">
    <name type="scientific">Elysia marginata</name>
    <dbReference type="NCBI Taxonomy" id="1093978"/>
    <lineage>
        <taxon>Eukaryota</taxon>
        <taxon>Metazoa</taxon>
        <taxon>Spiralia</taxon>
        <taxon>Lophotrochozoa</taxon>
        <taxon>Mollusca</taxon>
        <taxon>Gastropoda</taxon>
        <taxon>Heterobranchia</taxon>
        <taxon>Euthyneura</taxon>
        <taxon>Panpulmonata</taxon>
        <taxon>Sacoglossa</taxon>
        <taxon>Placobranchoidea</taxon>
        <taxon>Plakobranchidae</taxon>
        <taxon>Elysia</taxon>
    </lineage>
</organism>
<dbReference type="PROSITE" id="PS00028">
    <property type="entry name" value="ZINC_FINGER_C2H2_1"/>
    <property type="match status" value="9"/>
</dbReference>
<dbReference type="Pfam" id="PF13912">
    <property type="entry name" value="zf-C2H2_6"/>
    <property type="match status" value="1"/>
</dbReference>
<evidence type="ECO:0000259" key="13">
    <source>
        <dbReference type="PROSITE" id="PS50157"/>
    </source>
</evidence>
<dbReference type="FunFam" id="3.30.160.60:FF:001442">
    <property type="entry name" value="zinc finger protein 696"/>
    <property type="match status" value="1"/>
</dbReference>
<reference evidence="14 15" key="1">
    <citation type="journal article" date="2021" name="Elife">
        <title>Chloroplast acquisition without the gene transfer in kleptoplastic sea slugs, Plakobranchus ocellatus.</title>
        <authorList>
            <person name="Maeda T."/>
            <person name="Takahashi S."/>
            <person name="Yoshida T."/>
            <person name="Shimamura S."/>
            <person name="Takaki Y."/>
            <person name="Nagai Y."/>
            <person name="Toyoda A."/>
            <person name="Suzuki Y."/>
            <person name="Arimoto A."/>
            <person name="Ishii H."/>
            <person name="Satoh N."/>
            <person name="Nishiyama T."/>
            <person name="Hasebe M."/>
            <person name="Maruyama T."/>
            <person name="Minagawa J."/>
            <person name="Obokata J."/>
            <person name="Shigenobu S."/>
        </authorList>
    </citation>
    <scope>NUCLEOTIDE SEQUENCE [LARGE SCALE GENOMIC DNA]</scope>
</reference>
<dbReference type="GO" id="GO:0008270">
    <property type="term" value="F:zinc ion binding"/>
    <property type="evidence" value="ECO:0007669"/>
    <property type="project" value="UniProtKB-KW"/>
</dbReference>
<evidence type="ECO:0000256" key="3">
    <source>
        <dbReference type="ARBA" id="ARBA00022723"/>
    </source>
</evidence>
<evidence type="ECO:0000256" key="11">
    <source>
        <dbReference type="PROSITE-ProRule" id="PRU00042"/>
    </source>
</evidence>
<evidence type="ECO:0000256" key="4">
    <source>
        <dbReference type="ARBA" id="ARBA00022737"/>
    </source>
</evidence>
<sequence>MEEELTADEIEKPKFAWSLLEEKPYVQVLQIKKEPLASTIEHGSSCSTKGIDRNLGMKQTIPGVNADTCSKPAFVKFTFQEDNSREQNFLRRDDSFNSKHTDGLKAGFPQYIKVENESCGATDESNLIKTEQSERDLEFNAITEEKLCIARLQAHVQAYSPTSFTKYEQETETTEDVEETEISPQYLIGLNESQEPKSSKTIQKRTDYDNLSSGNEKSASDIDEQDDDLEPTVSFYHRPENEGNVDSEEIYPTDLVIRTQRVGGMEPPRALDSGDELSNRGIKTNVSVDLEKVQQNSDSEGPFLCFWCPFEYFKHEERERHMKRSHRDEYTKLLKEKYSEHLKWLKESQTTTNCSRSEKFSSGSDCNSIQHINFCEPIEKHSAKPENFNVVKSELTDNKPFNFTSKNSHGSLREINELNHSSLFDSDQNIKNINLHAKLPNKDKKRQSCDESFKEHQNNASSSTYIGEKPYICDVCGKGFSQSGNLTTHRRTHSGEKPYKCDVCGKGFCKGGDLSRHKRIHSGEKPYECDVCGKRFGHAHHLSRHKKTHSDDKPFECDVCGKWFVDKYKLASHKRIHSGEKPYKCDVCGKGFCQSGNLVGHRRTHTGEKPFKCDVCGKGFTTNGDLSTHKRTHSGEKPFKCDLCGCSFRYSQHLTGHRRTHSGEKPYKCDVCRKSFSKSHVLSKHKRTHCDEKLIVKLLF</sequence>
<evidence type="ECO:0000256" key="7">
    <source>
        <dbReference type="ARBA" id="ARBA00023015"/>
    </source>
</evidence>
<comment type="caution">
    <text evidence="14">The sequence shown here is derived from an EMBL/GenBank/DDBJ whole genome shotgun (WGS) entry which is preliminary data.</text>
</comment>
<feature type="domain" description="C2H2-type" evidence="13">
    <location>
        <begin position="583"/>
        <end position="610"/>
    </location>
</feature>
<evidence type="ECO:0000256" key="9">
    <source>
        <dbReference type="ARBA" id="ARBA00023163"/>
    </source>
</evidence>
<comment type="similarity">
    <text evidence="2">Belongs to the krueppel C2H2-type zinc-finger protein family.</text>
</comment>
<feature type="domain" description="C2H2-type" evidence="13">
    <location>
        <begin position="667"/>
        <end position="694"/>
    </location>
</feature>
<dbReference type="FunFam" id="3.30.160.60:FF:000848">
    <property type="entry name" value="Zinc finger protein 35"/>
    <property type="match status" value="1"/>
</dbReference>
<comment type="subcellular location">
    <subcellularLocation>
        <location evidence="1">Nucleus</location>
    </subcellularLocation>
</comment>
<proteinExistence type="inferred from homology"/>
<dbReference type="SMART" id="SM00355">
    <property type="entry name" value="ZnF_C2H2"/>
    <property type="match status" value="9"/>
</dbReference>
<dbReference type="GO" id="GO:0006357">
    <property type="term" value="P:regulation of transcription by RNA polymerase II"/>
    <property type="evidence" value="ECO:0007669"/>
    <property type="project" value="TreeGrafter"/>
</dbReference>
<evidence type="ECO:0000256" key="12">
    <source>
        <dbReference type="SAM" id="MobiDB-lite"/>
    </source>
</evidence>
<feature type="domain" description="C2H2-type" evidence="13">
    <location>
        <begin position="611"/>
        <end position="638"/>
    </location>
</feature>
<dbReference type="AlphaFoldDB" id="A0AAV4F0X0"/>
<dbReference type="GO" id="GO:0000978">
    <property type="term" value="F:RNA polymerase II cis-regulatory region sequence-specific DNA binding"/>
    <property type="evidence" value="ECO:0007669"/>
    <property type="project" value="TreeGrafter"/>
</dbReference>
<feature type="region of interest" description="Disordered" evidence="12">
    <location>
        <begin position="187"/>
        <end position="227"/>
    </location>
</feature>
<protein>
    <submittedName>
        <fullName evidence="14">Zinc finger protein 180</fullName>
    </submittedName>
</protein>
<keyword evidence="15" id="KW-1185">Reference proteome</keyword>
<keyword evidence="9" id="KW-0804">Transcription</keyword>
<dbReference type="GO" id="GO:0005634">
    <property type="term" value="C:nucleus"/>
    <property type="evidence" value="ECO:0007669"/>
    <property type="project" value="UniProtKB-SubCell"/>
</dbReference>
<accession>A0AAV4F0X0</accession>
<dbReference type="FunFam" id="3.30.160.60:FF:002343">
    <property type="entry name" value="Zinc finger protein 33A"/>
    <property type="match status" value="2"/>
</dbReference>
<feature type="domain" description="C2H2-type" evidence="13">
    <location>
        <begin position="639"/>
        <end position="666"/>
    </location>
</feature>
<dbReference type="InterPro" id="IPR050589">
    <property type="entry name" value="Ikaros_C2H2-ZF"/>
</dbReference>
<dbReference type="FunFam" id="3.30.160.60:FF:002716">
    <property type="entry name" value="Zinc finger protein 212"/>
    <property type="match status" value="1"/>
</dbReference>
<dbReference type="PANTHER" id="PTHR24404">
    <property type="entry name" value="ZINC FINGER PROTEIN"/>
    <property type="match status" value="1"/>
</dbReference>
<dbReference type="Pfam" id="PF00096">
    <property type="entry name" value="zf-C2H2"/>
    <property type="match status" value="6"/>
</dbReference>
<feature type="domain" description="C2H2-type" evidence="13">
    <location>
        <begin position="499"/>
        <end position="526"/>
    </location>
</feature>
<name>A0AAV4F0X0_9GAST</name>
<keyword evidence="4" id="KW-0677">Repeat</keyword>
<dbReference type="SUPFAM" id="SSF57667">
    <property type="entry name" value="beta-beta-alpha zinc fingers"/>
    <property type="match status" value="5"/>
</dbReference>
<keyword evidence="8" id="KW-0238">DNA-binding</keyword>
<dbReference type="Gene3D" id="3.30.160.60">
    <property type="entry name" value="Classic Zinc Finger"/>
    <property type="match status" value="8"/>
</dbReference>
<evidence type="ECO:0000313" key="14">
    <source>
        <dbReference type="EMBL" id="GFR66096.1"/>
    </source>
</evidence>
<evidence type="ECO:0000256" key="5">
    <source>
        <dbReference type="ARBA" id="ARBA00022771"/>
    </source>
</evidence>
<evidence type="ECO:0000256" key="10">
    <source>
        <dbReference type="ARBA" id="ARBA00023242"/>
    </source>
</evidence>
<dbReference type="Proteomes" id="UP000762676">
    <property type="component" value="Unassembled WGS sequence"/>
</dbReference>
<keyword evidence="10" id="KW-0539">Nucleus</keyword>
<evidence type="ECO:0000256" key="6">
    <source>
        <dbReference type="ARBA" id="ARBA00022833"/>
    </source>
</evidence>
<dbReference type="InterPro" id="IPR013087">
    <property type="entry name" value="Znf_C2H2_type"/>
</dbReference>
<evidence type="ECO:0000256" key="1">
    <source>
        <dbReference type="ARBA" id="ARBA00004123"/>
    </source>
</evidence>